<feature type="domain" description="DUF397" evidence="2">
    <location>
        <begin position="4"/>
        <end position="21"/>
    </location>
</feature>
<evidence type="ECO:0000256" key="1">
    <source>
        <dbReference type="SAM" id="MobiDB-lite"/>
    </source>
</evidence>
<sequence>MSDQWRKSSHSGNSGGQCVEVTLEWRKSGRSGDTGGSCVEVAVHDS</sequence>
<dbReference type="Proteomes" id="UP000316096">
    <property type="component" value="Unassembled WGS sequence"/>
</dbReference>
<dbReference type="RefSeq" id="WP_141959385.1">
    <property type="nucleotide sequence ID" value="NZ_VFOZ01000001.1"/>
</dbReference>
<comment type="caution">
    <text evidence="3">The sequence shown here is derived from an EMBL/GenBank/DDBJ whole genome shotgun (WGS) entry which is preliminary data.</text>
</comment>
<dbReference type="Pfam" id="PF04149">
    <property type="entry name" value="DUF397"/>
    <property type="match status" value="2"/>
</dbReference>
<keyword evidence="4" id="KW-1185">Reference proteome</keyword>
<gene>
    <name evidence="3" type="ORF">FB559_5796</name>
</gene>
<protein>
    <submittedName>
        <fullName evidence="3">Uncharacterized protein DUF397</fullName>
    </submittedName>
</protein>
<reference evidence="3 4" key="1">
    <citation type="submission" date="2019-06" db="EMBL/GenBank/DDBJ databases">
        <title>Sequencing the genomes of 1000 actinobacteria strains.</title>
        <authorList>
            <person name="Klenk H.-P."/>
        </authorList>
    </citation>
    <scope>NUCLEOTIDE SEQUENCE [LARGE SCALE GENOMIC DNA]</scope>
    <source>
        <strain evidence="3 4">DSM 102200</strain>
    </source>
</reference>
<dbReference type="AlphaFoldDB" id="A0A543CSU8"/>
<feature type="region of interest" description="Disordered" evidence="1">
    <location>
        <begin position="26"/>
        <end position="46"/>
    </location>
</feature>
<dbReference type="EMBL" id="VFOZ01000001">
    <property type="protein sequence ID" value="TQM00091.1"/>
    <property type="molecule type" value="Genomic_DNA"/>
</dbReference>
<name>A0A543CSU8_9ACTN</name>
<accession>A0A543CSU8</accession>
<feature type="domain" description="DUF397" evidence="2">
    <location>
        <begin position="23"/>
        <end position="46"/>
    </location>
</feature>
<evidence type="ECO:0000313" key="4">
    <source>
        <dbReference type="Proteomes" id="UP000316096"/>
    </source>
</evidence>
<dbReference type="OrthoDB" id="4316979at2"/>
<organism evidence="3 4">
    <name type="scientific">Actinoallomurus bryophytorum</name>
    <dbReference type="NCBI Taxonomy" id="1490222"/>
    <lineage>
        <taxon>Bacteria</taxon>
        <taxon>Bacillati</taxon>
        <taxon>Actinomycetota</taxon>
        <taxon>Actinomycetes</taxon>
        <taxon>Streptosporangiales</taxon>
        <taxon>Thermomonosporaceae</taxon>
        <taxon>Actinoallomurus</taxon>
    </lineage>
</organism>
<dbReference type="InterPro" id="IPR007278">
    <property type="entry name" value="DUF397"/>
</dbReference>
<proteinExistence type="predicted"/>
<evidence type="ECO:0000259" key="2">
    <source>
        <dbReference type="Pfam" id="PF04149"/>
    </source>
</evidence>
<evidence type="ECO:0000313" key="3">
    <source>
        <dbReference type="EMBL" id="TQM00091.1"/>
    </source>
</evidence>